<protein>
    <submittedName>
        <fullName evidence="8">MFS transporter</fullName>
    </submittedName>
</protein>
<evidence type="ECO:0000256" key="3">
    <source>
        <dbReference type="ARBA" id="ARBA00022692"/>
    </source>
</evidence>
<dbReference type="PROSITE" id="PS50850">
    <property type="entry name" value="MFS"/>
    <property type="match status" value="1"/>
</dbReference>
<evidence type="ECO:0000259" key="7">
    <source>
        <dbReference type="PROSITE" id="PS50850"/>
    </source>
</evidence>
<dbReference type="KEGG" id="lmoi:VV02_03095"/>
<feature type="transmembrane region" description="Helical" evidence="6">
    <location>
        <begin position="77"/>
        <end position="98"/>
    </location>
</feature>
<dbReference type="SUPFAM" id="SSF103473">
    <property type="entry name" value="MFS general substrate transporter"/>
    <property type="match status" value="1"/>
</dbReference>
<feature type="transmembrane region" description="Helical" evidence="6">
    <location>
        <begin position="21"/>
        <end position="41"/>
    </location>
</feature>
<organism evidence="8 9">
    <name type="scientific">Luteipulveratus mongoliensis</name>
    <dbReference type="NCBI Taxonomy" id="571913"/>
    <lineage>
        <taxon>Bacteria</taxon>
        <taxon>Bacillati</taxon>
        <taxon>Actinomycetota</taxon>
        <taxon>Actinomycetes</taxon>
        <taxon>Micrococcales</taxon>
        <taxon>Dermacoccaceae</taxon>
        <taxon>Luteipulveratus</taxon>
    </lineage>
</organism>
<dbReference type="GO" id="GO:0005886">
    <property type="term" value="C:plasma membrane"/>
    <property type="evidence" value="ECO:0007669"/>
    <property type="project" value="UniProtKB-SubCell"/>
</dbReference>
<dbReference type="PANTHER" id="PTHR23513">
    <property type="entry name" value="INTEGRAL MEMBRANE EFFLUX PROTEIN-RELATED"/>
    <property type="match status" value="1"/>
</dbReference>
<sequence>MTKDGGTLPPSFVRFWTGDAVSAFGTYITLLAIQTIVVLTLDGDATAVGWVNAARWAPYLVLGLLVGALVDRVRRRPVLVVTDLAQALLLITIPVAWARDALSMPLVLIVVACSGAISLVNGAASMSFIPRLVPRAQLQRAHARIDGADAVAQNAGPALGGLLVTLIGAPFVVLIDAATYVFSAVMIASIRIDEPAREGDAERTHLWHEIVEGVRWIYRGSSLRTLALATHVWFAANAVVVTVVAPYALLVLDLSAFQLGLSVSAAGAGSVVGALTSTACGRRLGTGGAVIAAHSVTTVGVAVMALAGLGTSGWAALGVLAVGQAMHGFAIGLSNSHEMAYRQSVTPDRLQGRTNTTMRSLNRAVIVVVAPLSGLLADALGMRFALWLAVAVFLVPVLMLAASPFRHARLDS</sequence>
<name>A0A0K1JER1_9MICO</name>
<dbReference type="AlphaFoldDB" id="A0A0K1JER1"/>
<keyword evidence="5 6" id="KW-0472">Membrane</keyword>
<feature type="transmembrane region" description="Helical" evidence="6">
    <location>
        <begin position="53"/>
        <end position="70"/>
    </location>
</feature>
<accession>A0A0K1JER1</accession>
<keyword evidence="2" id="KW-1003">Cell membrane</keyword>
<dbReference type="STRING" id="571913.VV02_03095"/>
<feature type="domain" description="Major facilitator superfamily (MFS) profile" evidence="7">
    <location>
        <begin position="222"/>
        <end position="412"/>
    </location>
</feature>
<keyword evidence="3 6" id="KW-0812">Transmembrane</keyword>
<feature type="transmembrane region" description="Helical" evidence="6">
    <location>
        <begin position="361"/>
        <end position="380"/>
    </location>
</feature>
<keyword evidence="9" id="KW-1185">Reference proteome</keyword>
<dbReference type="EMBL" id="CP011112">
    <property type="protein sequence ID" value="AKU15085.1"/>
    <property type="molecule type" value="Genomic_DNA"/>
</dbReference>
<feature type="transmembrane region" description="Helical" evidence="6">
    <location>
        <begin position="256"/>
        <end position="275"/>
    </location>
</feature>
<evidence type="ECO:0000313" key="9">
    <source>
        <dbReference type="Proteomes" id="UP000066480"/>
    </source>
</evidence>
<evidence type="ECO:0000313" key="8">
    <source>
        <dbReference type="EMBL" id="AKU15085.1"/>
    </source>
</evidence>
<evidence type="ECO:0000256" key="5">
    <source>
        <dbReference type="ARBA" id="ARBA00023136"/>
    </source>
</evidence>
<evidence type="ECO:0000256" key="4">
    <source>
        <dbReference type="ARBA" id="ARBA00022989"/>
    </source>
</evidence>
<dbReference type="InterPro" id="IPR011701">
    <property type="entry name" value="MFS"/>
</dbReference>
<proteinExistence type="predicted"/>
<reference evidence="8 9" key="1">
    <citation type="submission" date="2015-03" db="EMBL/GenBank/DDBJ databases">
        <title>Luteipulveratus halotolerans sp. nov., a novel actinobacterium (Dermacoccaceae) from Sarawak, Malaysia.</title>
        <authorList>
            <person name="Juboi H."/>
            <person name="Basik A."/>
            <person name="Shamsul S.S."/>
            <person name="Arnold P."/>
            <person name="Schmitt E.K."/>
            <person name="Sanglier J.-J."/>
            <person name="Yeo T."/>
        </authorList>
    </citation>
    <scope>NUCLEOTIDE SEQUENCE [LARGE SCALE GENOMIC DNA]</scope>
    <source>
        <strain evidence="8 9">MN07-A0370</strain>
    </source>
</reference>
<evidence type="ECO:0000256" key="6">
    <source>
        <dbReference type="SAM" id="Phobius"/>
    </source>
</evidence>
<dbReference type="Pfam" id="PF07690">
    <property type="entry name" value="MFS_1"/>
    <property type="match status" value="1"/>
</dbReference>
<dbReference type="GO" id="GO:0022857">
    <property type="term" value="F:transmembrane transporter activity"/>
    <property type="evidence" value="ECO:0007669"/>
    <property type="project" value="InterPro"/>
</dbReference>
<dbReference type="InterPro" id="IPR020846">
    <property type="entry name" value="MFS_dom"/>
</dbReference>
<feature type="transmembrane region" description="Helical" evidence="6">
    <location>
        <begin position="225"/>
        <end position="250"/>
    </location>
</feature>
<dbReference type="CDD" id="cd06173">
    <property type="entry name" value="MFS_MefA_like"/>
    <property type="match status" value="1"/>
</dbReference>
<dbReference type="PATRIC" id="fig|571913.6.peg.634"/>
<dbReference type="OrthoDB" id="9815525at2"/>
<evidence type="ECO:0000256" key="2">
    <source>
        <dbReference type="ARBA" id="ARBA00022475"/>
    </source>
</evidence>
<dbReference type="Gene3D" id="1.20.1250.20">
    <property type="entry name" value="MFS general substrate transporter like domains"/>
    <property type="match status" value="1"/>
</dbReference>
<keyword evidence="4 6" id="KW-1133">Transmembrane helix</keyword>
<comment type="subcellular location">
    <subcellularLocation>
        <location evidence="1">Cell membrane</location>
        <topology evidence="1">Multi-pass membrane protein</topology>
    </subcellularLocation>
</comment>
<dbReference type="PANTHER" id="PTHR23513:SF6">
    <property type="entry name" value="MAJOR FACILITATOR SUPERFAMILY ASSOCIATED DOMAIN-CONTAINING PROTEIN"/>
    <property type="match status" value="1"/>
</dbReference>
<feature type="transmembrane region" description="Helical" evidence="6">
    <location>
        <begin position="386"/>
        <end position="405"/>
    </location>
</feature>
<dbReference type="RefSeq" id="WP_052589731.1">
    <property type="nucleotide sequence ID" value="NZ_CP011112.1"/>
</dbReference>
<dbReference type="Proteomes" id="UP000066480">
    <property type="component" value="Chromosome"/>
</dbReference>
<evidence type="ECO:0000256" key="1">
    <source>
        <dbReference type="ARBA" id="ARBA00004651"/>
    </source>
</evidence>
<dbReference type="InterPro" id="IPR036259">
    <property type="entry name" value="MFS_trans_sf"/>
</dbReference>
<feature type="transmembrane region" description="Helical" evidence="6">
    <location>
        <begin position="104"/>
        <end position="129"/>
    </location>
</feature>
<gene>
    <name evidence="8" type="ORF">VV02_03095</name>
</gene>